<dbReference type="PANTHER" id="PTHR24960">
    <property type="entry name" value="PHOTOSYSTEM I IRON-SULFUR CENTER-RELATED"/>
    <property type="match status" value="1"/>
</dbReference>
<dbReference type="PROSITE" id="PS00198">
    <property type="entry name" value="4FE4S_FER_1"/>
    <property type="match status" value="1"/>
</dbReference>
<dbReference type="Pfam" id="PF00037">
    <property type="entry name" value="Fer4"/>
    <property type="match status" value="1"/>
</dbReference>
<comment type="function">
    <text evidence="2">Ferredoxins are iron-sulfur proteins that transfer electrons in a wide variety of metabolic reactions.</text>
</comment>
<dbReference type="InterPro" id="IPR017896">
    <property type="entry name" value="4Fe4S_Fe-S-bd"/>
</dbReference>
<keyword evidence="5" id="KW-0408">Iron</keyword>
<dbReference type="EMBL" id="FOBW01000003">
    <property type="protein sequence ID" value="SEM49458.1"/>
    <property type="molecule type" value="Genomic_DNA"/>
</dbReference>
<dbReference type="InterPro" id="IPR050157">
    <property type="entry name" value="PSI_iron-sulfur_center"/>
</dbReference>
<feature type="domain" description="4Fe-4S ferredoxin-type" evidence="7">
    <location>
        <begin position="229"/>
        <end position="258"/>
    </location>
</feature>
<accession>A0A1H7YVR3</accession>
<dbReference type="GO" id="GO:0051539">
    <property type="term" value="F:4 iron, 4 sulfur cluster binding"/>
    <property type="evidence" value="ECO:0007669"/>
    <property type="project" value="UniProtKB-KW"/>
</dbReference>
<dbReference type="Pfam" id="PF13237">
    <property type="entry name" value="Fer4_10"/>
    <property type="match status" value="1"/>
</dbReference>
<dbReference type="Gene3D" id="3.30.70.20">
    <property type="match status" value="2"/>
</dbReference>
<dbReference type="AlphaFoldDB" id="A0A1H7YVR3"/>
<dbReference type="RefSeq" id="WP_090742156.1">
    <property type="nucleotide sequence ID" value="NZ_FOBW01000003.1"/>
</dbReference>
<keyword evidence="3" id="KW-0004">4Fe-4S</keyword>
<feature type="domain" description="4Fe-4S ferredoxin-type" evidence="7">
    <location>
        <begin position="199"/>
        <end position="228"/>
    </location>
</feature>
<organism evidence="8 9">
    <name type="scientific">Mesobacillus persicus</name>
    <dbReference type="NCBI Taxonomy" id="930146"/>
    <lineage>
        <taxon>Bacteria</taxon>
        <taxon>Bacillati</taxon>
        <taxon>Bacillota</taxon>
        <taxon>Bacilli</taxon>
        <taxon>Bacillales</taxon>
        <taxon>Bacillaceae</taxon>
        <taxon>Mesobacillus</taxon>
    </lineage>
</organism>
<evidence type="ECO:0000256" key="2">
    <source>
        <dbReference type="ARBA" id="ARBA00003532"/>
    </source>
</evidence>
<keyword evidence="4" id="KW-0479">Metal-binding</keyword>
<protein>
    <submittedName>
        <fullName evidence="8">4Fe-4S dicluster domain-containing protein</fullName>
    </submittedName>
</protein>
<evidence type="ECO:0000256" key="5">
    <source>
        <dbReference type="ARBA" id="ARBA00023004"/>
    </source>
</evidence>
<dbReference type="GO" id="GO:0046872">
    <property type="term" value="F:metal ion binding"/>
    <property type="evidence" value="ECO:0007669"/>
    <property type="project" value="UniProtKB-KW"/>
</dbReference>
<evidence type="ECO:0000313" key="8">
    <source>
        <dbReference type="EMBL" id="SEM49458.1"/>
    </source>
</evidence>
<dbReference type="OrthoDB" id="9798098at2"/>
<feature type="domain" description="4Fe-4S ferredoxin-type" evidence="7">
    <location>
        <begin position="48"/>
        <end position="77"/>
    </location>
</feature>
<dbReference type="SUPFAM" id="SSF54862">
    <property type="entry name" value="4Fe-4S ferredoxins"/>
    <property type="match status" value="2"/>
</dbReference>
<evidence type="ECO:0000256" key="4">
    <source>
        <dbReference type="ARBA" id="ARBA00022723"/>
    </source>
</evidence>
<comment type="cofactor">
    <cofactor evidence="1">
        <name>[4Fe-4S] cluster</name>
        <dbReference type="ChEBI" id="CHEBI:49883"/>
    </cofactor>
</comment>
<keyword evidence="6" id="KW-0411">Iron-sulfur</keyword>
<name>A0A1H7YVR3_9BACI</name>
<dbReference type="PANTHER" id="PTHR24960:SF79">
    <property type="entry name" value="PHOTOSYSTEM I IRON-SULFUR CENTER"/>
    <property type="match status" value="1"/>
</dbReference>
<evidence type="ECO:0000256" key="3">
    <source>
        <dbReference type="ARBA" id="ARBA00022485"/>
    </source>
</evidence>
<dbReference type="PROSITE" id="PS51379">
    <property type="entry name" value="4FE4S_FER_2"/>
    <property type="match status" value="3"/>
</dbReference>
<keyword evidence="9" id="KW-1185">Reference proteome</keyword>
<sequence length="303" mass="33660">MSLFINWLESLSYELEAADSCVRKTSPFSTCTVCIDSCEVQAITGAKGSLTIDHKLCTGCGRCVTVCPVQALMGESPKRKTLDGILLLDEGPLPTVNELLYLYKKGICTIYLPSEDELASKTRLIIEEANIQLTLMEKESFKITSSLTLSSAEKKLSRRDFFSKVTNDSKKYALASAAPAKWRFNQNHFNLAGMFPGWSFYSVGFETSCTLCETCFKLCPNGVFTLKDENLEVNSEKCSGCMLCVDVCMEKGMTISLEVTPSELQQKPVVKNECQTCGSNFPAWEGTDTCPICKKRKQLKFLF</sequence>
<evidence type="ECO:0000256" key="6">
    <source>
        <dbReference type="ARBA" id="ARBA00023014"/>
    </source>
</evidence>
<reference evidence="9" key="1">
    <citation type="submission" date="2016-10" db="EMBL/GenBank/DDBJ databases">
        <authorList>
            <person name="Varghese N."/>
            <person name="Submissions S."/>
        </authorList>
    </citation>
    <scope>NUCLEOTIDE SEQUENCE [LARGE SCALE GENOMIC DNA]</scope>
    <source>
        <strain evidence="9">B48,IBRC-M 10115,DSM 25386,CECT 8001</strain>
    </source>
</reference>
<gene>
    <name evidence="8" type="ORF">SAMN05192533_103133</name>
</gene>
<proteinExistence type="predicted"/>
<evidence type="ECO:0000256" key="1">
    <source>
        <dbReference type="ARBA" id="ARBA00001966"/>
    </source>
</evidence>
<dbReference type="InterPro" id="IPR017900">
    <property type="entry name" value="4Fe4S_Fe_S_CS"/>
</dbReference>
<dbReference type="STRING" id="930146.SAMN05192533_103133"/>
<evidence type="ECO:0000313" key="9">
    <source>
        <dbReference type="Proteomes" id="UP000198553"/>
    </source>
</evidence>
<dbReference type="Proteomes" id="UP000198553">
    <property type="component" value="Unassembled WGS sequence"/>
</dbReference>
<evidence type="ECO:0000259" key="7">
    <source>
        <dbReference type="PROSITE" id="PS51379"/>
    </source>
</evidence>